<evidence type="ECO:0000313" key="2">
    <source>
        <dbReference type="Proteomes" id="UP001482620"/>
    </source>
</evidence>
<name>A0ABV0TZ38_9TELE</name>
<keyword evidence="2" id="KW-1185">Reference proteome</keyword>
<sequence length="86" mass="9589">EERALQQVHVAAVGERREARRGQPVRLCSRGRRGGSWVTELQAGTFASQQADRCVRDLGNRDIVCRRFVTVSPVFNVTFGAVSNVF</sequence>
<dbReference type="EMBL" id="JAHRIQ010050961">
    <property type="protein sequence ID" value="MEQ2238188.1"/>
    <property type="molecule type" value="Genomic_DNA"/>
</dbReference>
<gene>
    <name evidence="1" type="ORF">ILYODFUR_030716</name>
</gene>
<protein>
    <submittedName>
        <fullName evidence="1">Uncharacterized protein</fullName>
    </submittedName>
</protein>
<proteinExistence type="predicted"/>
<dbReference type="Proteomes" id="UP001482620">
    <property type="component" value="Unassembled WGS sequence"/>
</dbReference>
<reference evidence="1 2" key="1">
    <citation type="submission" date="2021-06" db="EMBL/GenBank/DDBJ databases">
        <authorList>
            <person name="Palmer J.M."/>
        </authorList>
    </citation>
    <scope>NUCLEOTIDE SEQUENCE [LARGE SCALE GENOMIC DNA]</scope>
    <source>
        <strain evidence="2">if_2019</strain>
        <tissue evidence="1">Muscle</tissue>
    </source>
</reference>
<evidence type="ECO:0000313" key="1">
    <source>
        <dbReference type="EMBL" id="MEQ2238188.1"/>
    </source>
</evidence>
<accession>A0ABV0TZ38</accession>
<comment type="caution">
    <text evidence="1">The sequence shown here is derived from an EMBL/GenBank/DDBJ whole genome shotgun (WGS) entry which is preliminary data.</text>
</comment>
<organism evidence="1 2">
    <name type="scientific">Ilyodon furcidens</name>
    <name type="common">goldbreast splitfin</name>
    <dbReference type="NCBI Taxonomy" id="33524"/>
    <lineage>
        <taxon>Eukaryota</taxon>
        <taxon>Metazoa</taxon>
        <taxon>Chordata</taxon>
        <taxon>Craniata</taxon>
        <taxon>Vertebrata</taxon>
        <taxon>Euteleostomi</taxon>
        <taxon>Actinopterygii</taxon>
        <taxon>Neopterygii</taxon>
        <taxon>Teleostei</taxon>
        <taxon>Neoteleostei</taxon>
        <taxon>Acanthomorphata</taxon>
        <taxon>Ovalentaria</taxon>
        <taxon>Atherinomorphae</taxon>
        <taxon>Cyprinodontiformes</taxon>
        <taxon>Goodeidae</taxon>
        <taxon>Ilyodon</taxon>
    </lineage>
</organism>
<feature type="non-terminal residue" evidence="1">
    <location>
        <position position="1"/>
    </location>
</feature>